<evidence type="ECO:0000313" key="2">
    <source>
        <dbReference type="Proteomes" id="UP000887458"/>
    </source>
</evidence>
<evidence type="ECO:0000313" key="1">
    <source>
        <dbReference type="EMBL" id="KAH9422850.1"/>
    </source>
</evidence>
<dbReference type="Proteomes" id="UP000887458">
    <property type="component" value="Unassembled WGS sequence"/>
</dbReference>
<proteinExistence type="predicted"/>
<accession>A0ABQ8JKB6</accession>
<reference evidence="1 2" key="1">
    <citation type="journal article" date="2018" name="J. Allergy Clin. Immunol.">
        <title>High-quality assembly of Dermatophagoides pteronyssinus genome and transcriptome reveals a wide range of novel allergens.</title>
        <authorList>
            <person name="Liu X.Y."/>
            <person name="Yang K.Y."/>
            <person name="Wang M.Q."/>
            <person name="Kwok J.S."/>
            <person name="Zeng X."/>
            <person name="Yang Z."/>
            <person name="Xiao X.J."/>
            <person name="Lau C.P."/>
            <person name="Li Y."/>
            <person name="Huang Z.M."/>
            <person name="Ba J.G."/>
            <person name="Yim A.K."/>
            <person name="Ouyang C.Y."/>
            <person name="Ngai S.M."/>
            <person name="Chan T.F."/>
            <person name="Leung E.L."/>
            <person name="Liu L."/>
            <person name="Liu Z.G."/>
            <person name="Tsui S.K."/>
        </authorList>
    </citation>
    <scope>NUCLEOTIDE SEQUENCE [LARGE SCALE GENOMIC DNA]</scope>
    <source>
        <strain evidence="1">Derp</strain>
    </source>
</reference>
<keyword evidence="2" id="KW-1185">Reference proteome</keyword>
<sequence length="106" mass="12754">MSDRFECKSDRSDIYRQSKIDDFFHFILFFLIHSIDHDNVHDSNELFRNFTLTPLTNASYVYNLKSSWNIVTVSVSSFDHRILYRMTWTKPLANYRVCDIQTKKTF</sequence>
<protein>
    <submittedName>
        <fullName evidence="1">Uncharacterized protein</fullName>
    </submittedName>
</protein>
<reference evidence="1 2" key="2">
    <citation type="journal article" date="2022" name="Mol. Biol. Evol.">
        <title>Comparative Genomics Reveals Insights into the Divergent Evolution of Astigmatic Mites and Household Pest Adaptations.</title>
        <authorList>
            <person name="Xiong Q."/>
            <person name="Wan A.T."/>
            <person name="Liu X."/>
            <person name="Fung C.S."/>
            <person name="Xiao X."/>
            <person name="Malainual N."/>
            <person name="Hou J."/>
            <person name="Wang L."/>
            <person name="Wang M."/>
            <person name="Yang K.Y."/>
            <person name="Cui Y."/>
            <person name="Leung E.L."/>
            <person name="Nong W."/>
            <person name="Shin S.K."/>
            <person name="Au S.W."/>
            <person name="Jeong K.Y."/>
            <person name="Chew F.T."/>
            <person name="Hui J.H."/>
            <person name="Leung T.F."/>
            <person name="Tungtrongchitr A."/>
            <person name="Zhong N."/>
            <person name="Liu Z."/>
            <person name="Tsui S.K."/>
        </authorList>
    </citation>
    <scope>NUCLEOTIDE SEQUENCE [LARGE SCALE GENOMIC DNA]</scope>
    <source>
        <strain evidence="1">Derp</strain>
    </source>
</reference>
<name>A0ABQ8JKB6_DERPT</name>
<comment type="caution">
    <text evidence="1">The sequence shown here is derived from an EMBL/GenBank/DDBJ whole genome shotgun (WGS) entry which is preliminary data.</text>
</comment>
<gene>
    <name evidence="1" type="ORF">DERP_008113</name>
</gene>
<dbReference type="EMBL" id="NJHN03000035">
    <property type="protein sequence ID" value="KAH9422850.1"/>
    <property type="molecule type" value="Genomic_DNA"/>
</dbReference>
<organism evidence="1 2">
    <name type="scientific">Dermatophagoides pteronyssinus</name>
    <name type="common">European house dust mite</name>
    <dbReference type="NCBI Taxonomy" id="6956"/>
    <lineage>
        <taxon>Eukaryota</taxon>
        <taxon>Metazoa</taxon>
        <taxon>Ecdysozoa</taxon>
        <taxon>Arthropoda</taxon>
        <taxon>Chelicerata</taxon>
        <taxon>Arachnida</taxon>
        <taxon>Acari</taxon>
        <taxon>Acariformes</taxon>
        <taxon>Sarcoptiformes</taxon>
        <taxon>Astigmata</taxon>
        <taxon>Psoroptidia</taxon>
        <taxon>Analgoidea</taxon>
        <taxon>Pyroglyphidae</taxon>
        <taxon>Dermatophagoidinae</taxon>
        <taxon>Dermatophagoides</taxon>
    </lineage>
</organism>